<keyword evidence="3" id="KW-1185">Reference proteome</keyword>
<evidence type="ECO:0000313" key="3">
    <source>
        <dbReference type="Proteomes" id="UP000000238"/>
    </source>
</evidence>
<name>Q2SBM8_HAHCH</name>
<sequence>MNASINIDIVIPVFNGEAHILECLKSIDSQKLYQTYKINIIAVDDSSTDKSYEYLKSHTGNTRLKIIQHSENKGRSSTINTGVKAGSAPFIIILDCDCQWQTPHALHDLINPLLQYGKIACFGLTTSSYHDSGFWARYLKDVCHERKSGKIRNQTTANFSITRTALVKIGYFSNHYHSYGFEDRDLISRLVSEYGDQNMIVASDCIATHTTNGLTVKSMGEKFYAAGKESSVIFFKQHPEAYREAVYAKFDAEFISNVSRSLLKLTIPLSSAFIFFLDFTISNSLLPYLITKYLVKSALAISYFKGTLDRKSNIFKEHD</sequence>
<dbReference type="InterPro" id="IPR029044">
    <property type="entry name" value="Nucleotide-diphossugar_trans"/>
</dbReference>
<dbReference type="OrthoDB" id="8756565at2"/>
<dbReference type="CAZy" id="GT2">
    <property type="family name" value="Glycosyltransferase Family 2"/>
</dbReference>
<keyword evidence="2" id="KW-0808">Transferase</keyword>
<dbReference type="CDD" id="cd00761">
    <property type="entry name" value="Glyco_tranf_GTA_type"/>
    <property type="match status" value="1"/>
</dbReference>
<dbReference type="HOGENOM" id="CLU_890588_0_0_6"/>
<dbReference type="KEGG" id="hch:HCH_05272"/>
<gene>
    <name evidence="2" type="ordered locus">HCH_05272</name>
</gene>
<accession>Q2SBM8</accession>
<dbReference type="EMBL" id="CP000155">
    <property type="protein sequence ID" value="ABC31946.1"/>
    <property type="molecule type" value="Genomic_DNA"/>
</dbReference>
<organism evidence="2 3">
    <name type="scientific">Hahella chejuensis (strain KCTC 2396)</name>
    <dbReference type="NCBI Taxonomy" id="349521"/>
    <lineage>
        <taxon>Bacteria</taxon>
        <taxon>Pseudomonadati</taxon>
        <taxon>Pseudomonadota</taxon>
        <taxon>Gammaproteobacteria</taxon>
        <taxon>Oceanospirillales</taxon>
        <taxon>Hahellaceae</taxon>
        <taxon>Hahella</taxon>
    </lineage>
</organism>
<dbReference type="STRING" id="349521.HCH_05272"/>
<dbReference type="GO" id="GO:0016740">
    <property type="term" value="F:transferase activity"/>
    <property type="evidence" value="ECO:0007669"/>
    <property type="project" value="UniProtKB-KW"/>
</dbReference>
<protein>
    <submittedName>
        <fullName evidence="2">Glycosyltransferase, probably involved in cell wall biogenesis</fullName>
    </submittedName>
</protein>
<dbReference type="SUPFAM" id="SSF53448">
    <property type="entry name" value="Nucleotide-diphospho-sugar transferases"/>
    <property type="match status" value="1"/>
</dbReference>
<dbReference type="Gene3D" id="3.90.550.10">
    <property type="entry name" value="Spore Coat Polysaccharide Biosynthesis Protein SpsA, Chain A"/>
    <property type="match status" value="1"/>
</dbReference>
<dbReference type="PANTHER" id="PTHR48090">
    <property type="entry name" value="UNDECAPRENYL-PHOSPHATE 4-DEOXY-4-FORMAMIDO-L-ARABINOSE TRANSFERASE-RELATED"/>
    <property type="match status" value="1"/>
</dbReference>
<feature type="domain" description="Glycosyltransferase 2-like" evidence="1">
    <location>
        <begin position="9"/>
        <end position="157"/>
    </location>
</feature>
<evidence type="ECO:0000313" key="2">
    <source>
        <dbReference type="EMBL" id="ABC31946.1"/>
    </source>
</evidence>
<dbReference type="AlphaFoldDB" id="Q2SBM8"/>
<dbReference type="Proteomes" id="UP000000238">
    <property type="component" value="Chromosome"/>
</dbReference>
<dbReference type="InterPro" id="IPR001173">
    <property type="entry name" value="Glyco_trans_2-like"/>
</dbReference>
<dbReference type="PANTHER" id="PTHR48090:SF7">
    <property type="entry name" value="RFBJ PROTEIN"/>
    <property type="match status" value="1"/>
</dbReference>
<evidence type="ECO:0000259" key="1">
    <source>
        <dbReference type="Pfam" id="PF00535"/>
    </source>
</evidence>
<reference evidence="2 3" key="1">
    <citation type="journal article" date="2005" name="Nucleic Acids Res.">
        <title>Genomic blueprint of Hahella chejuensis, a marine microbe producing an algicidal agent.</title>
        <authorList>
            <person name="Jeong H."/>
            <person name="Yim J.H."/>
            <person name="Lee C."/>
            <person name="Choi S.-H."/>
            <person name="Park Y.K."/>
            <person name="Yoon S.H."/>
            <person name="Hur C.-G."/>
            <person name="Kang H.-Y."/>
            <person name="Kim D."/>
            <person name="Lee H.H."/>
            <person name="Park K.H."/>
            <person name="Park S.-H."/>
            <person name="Park H.-S."/>
            <person name="Lee H.K."/>
            <person name="Oh T.K."/>
            <person name="Kim J.F."/>
        </authorList>
    </citation>
    <scope>NUCLEOTIDE SEQUENCE [LARGE SCALE GENOMIC DNA]</scope>
    <source>
        <strain evidence="2 3">KCTC 2396</strain>
    </source>
</reference>
<dbReference type="Pfam" id="PF00535">
    <property type="entry name" value="Glycos_transf_2"/>
    <property type="match status" value="1"/>
</dbReference>
<proteinExistence type="predicted"/>
<dbReference type="RefSeq" id="WP_011399010.1">
    <property type="nucleotide sequence ID" value="NC_007645.1"/>
</dbReference>
<dbReference type="eggNOG" id="COG1216">
    <property type="taxonomic scope" value="Bacteria"/>
</dbReference>
<dbReference type="InterPro" id="IPR050256">
    <property type="entry name" value="Glycosyltransferase_2"/>
</dbReference>